<name>A0A133UDE8_9EURY</name>
<comment type="caution">
    <text evidence="1">The sequence shown here is derived from an EMBL/GenBank/DDBJ whole genome shotgun (WGS) entry which is preliminary data.</text>
</comment>
<accession>A0A133UDE8</accession>
<organism evidence="1 2">
    <name type="scientific">candidate division MSBL1 archaeon SCGC-AAA259E17</name>
    <dbReference type="NCBI Taxonomy" id="1698263"/>
    <lineage>
        <taxon>Archaea</taxon>
        <taxon>Methanobacteriati</taxon>
        <taxon>Methanobacteriota</taxon>
        <taxon>candidate division MSBL1</taxon>
    </lineage>
</organism>
<evidence type="ECO:0000313" key="1">
    <source>
        <dbReference type="EMBL" id="KXA92231.1"/>
    </source>
</evidence>
<evidence type="ECO:0000313" key="2">
    <source>
        <dbReference type="Proteomes" id="UP000070373"/>
    </source>
</evidence>
<dbReference type="EMBL" id="LHXN01000067">
    <property type="protein sequence ID" value="KXA92231.1"/>
    <property type="molecule type" value="Genomic_DNA"/>
</dbReference>
<sequence>MKLGLGNALADETEEGNEKFYLGLFGEFRASYDTDSTGESNGFRERWKRDKLFEKYGDGRLILPSGMTEPLRT</sequence>
<protein>
    <submittedName>
        <fullName evidence="1">Uncharacterized protein</fullName>
    </submittedName>
</protein>
<dbReference type="AlphaFoldDB" id="A0A133UDE8"/>
<keyword evidence="2" id="KW-1185">Reference proteome</keyword>
<dbReference type="Proteomes" id="UP000070373">
    <property type="component" value="Unassembled WGS sequence"/>
</dbReference>
<proteinExistence type="predicted"/>
<reference evidence="1 2" key="1">
    <citation type="journal article" date="2016" name="Sci. Rep.">
        <title>Metabolic traits of an uncultured archaeal lineage -MSBL1- from brine pools of the Red Sea.</title>
        <authorList>
            <person name="Mwirichia R."/>
            <person name="Alam I."/>
            <person name="Rashid M."/>
            <person name="Vinu M."/>
            <person name="Ba-Alawi W."/>
            <person name="Anthony Kamau A."/>
            <person name="Kamanda Ngugi D."/>
            <person name="Goker M."/>
            <person name="Klenk H.P."/>
            <person name="Bajic V."/>
            <person name="Stingl U."/>
        </authorList>
    </citation>
    <scope>NUCLEOTIDE SEQUENCE [LARGE SCALE GENOMIC DNA]</scope>
    <source>
        <strain evidence="1">SCGC-AAA259E17</strain>
    </source>
</reference>
<gene>
    <name evidence="1" type="ORF">AKJ64_03670</name>
</gene>